<evidence type="ECO:0000256" key="1">
    <source>
        <dbReference type="SAM" id="Phobius"/>
    </source>
</evidence>
<gene>
    <name evidence="3" type="primary">TMEM107</name>
</gene>
<evidence type="ECO:0000313" key="3">
    <source>
        <dbReference type="Ensembl" id="ENSPNAP00000037302.2"/>
    </source>
</evidence>
<reference evidence="3" key="3">
    <citation type="submission" date="2025-09" db="UniProtKB">
        <authorList>
            <consortium name="Ensembl"/>
        </authorList>
    </citation>
    <scope>IDENTIFICATION</scope>
</reference>
<reference evidence="3 4" key="1">
    <citation type="submission" date="2020-10" db="EMBL/GenBank/DDBJ databases">
        <title>Pygocentrus nattereri (red-bellied piranha) genome, fPygNat1, primary haplotype.</title>
        <authorList>
            <person name="Myers G."/>
            <person name="Meyer A."/>
            <person name="Karagic N."/>
            <person name="Pippel M."/>
            <person name="Winkler S."/>
            <person name="Tracey A."/>
            <person name="Wood J."/>
            <person name="Formenti G."/>
            <person name="Howe K."/>
            <person name="Fedrigo O."/>
            <person name="Jarvis E.D."/>
        </authorList>
    </citation>
    <scope>NUCLEOTIDE SEQUENCE [LARGE SCALE GENOMIC DNA]</scope>
</reference>
<dbReference type="Ensembl" id="ENSPNAT00000033275.2">
    <property type="protein sequence ID" value="ENSPNAP00000037302.2"/>
    <property type="gene ID" value="ENSPNAG00000028932.2"/>
</dbReference>
<dbReference type="InterPro" id="IPR016186">
    <property type="entry name" value="C-type_lectin-like/link_sf"/>
</dbReference>
<dbReference type="Proteomes" id="UP001501920">
    <property type="component" value="Chromosome 22"/>
</dbReference>
<dbReference type="SUPFAM" id="SSF56436">
    <property type="entry name" value="C-type lectin-like"/>
    <property type="match status" value="1"/>
</dbReference>
<dbReference type="PANTHER" id="PTHR45784:SF5">
    <property type="entry name" value="C-TYPE LECTIN DOMAIN FAMILY 20 MEMBER A-RELATED"/>
    <property type="match status" value="1"/>
</dbReference>
<sequence length="149" mass="17521">MYERDVLHISVLLFGMQNLRSPPIQFYFVREHKTQLDAKTHCRDKYTDLVTIHNVTEMRAVMAAVDGSDSDFVWIGLERETSPNFIWSNTKFNDLSCSTALPFIFSYKQTFCFINSAVFFYWPCVKAVFVFIYLYDFKKTSYPESVQIT</sequence>
<dbReference type="Pfam" id="PF00059">
    <property type="entry name" value="Lectin_C"/>
    <property type="match status" value="1"/>
</dbReference>
<dbReference type="InterPro" id="IPR001304">
    <property type="entry name" value="C-type_lectin-like"/>
</dbReference>
<organism evidence="3 4">
    <name type="scientific">Pygocentrus nattereri</name>
    <name type="common">Red-bellied piranha</name>
    <dbReference type="NCBI Taxonomy" id="42514"/>
    <lineage>
        <taxon>Eukaryota</taxon>
        <taxon>Metazoa</taxon>
        <taxon>Chordata</taxon>
        <taxon>Craniata</taxon>
        <taxon>Vertebrata</taxon>
        <taxon>Euteleostomi</taxon>
        <taxon>Actinopterygii</taxon>
        <taxon>Neopterygii</taxon>
        <taxon>Teleostei</taxon>
        <taxon>Ostariophysi</taxon>
        <taxon>Characiformes</taxon>
        <taxon>Characoidei</taxon>
        <taxon>Pygocentrus</taxon>
    </lineage>
</organism>
<dbReference type="InterPro" id="IPR016187">
    <property type="entry name" value="CTDL_fold"/>
</dbReference>
<keyword evidence="1" id="KW-0812">Transmembrane</keyword>
<dbReference type="PROSITE" id="PS50041">
    <property type="entry name" value="C_TYPE_LECTIN_2"/>
    <property type="match status" value="1"/>
</dbReference>
<reference evidence="3" key="2">
    <citation type="submission" date="2025-08" db="UniProtKB">
        <authorList>
            <consortium name="Ensembl"/>
        </authorList>
    </citation>
    <scope>IDENTIFICATION</scope>
</reference>
<feature type="domain" description="C-type lectin" evidence="2">
    <location>
        <begin position="26"/>
        <end position="122"/>
    </location>
</feature>
<keyword evidence="4" id="KW-1185">Reference proteome</keyword>
<keyword evidence="1" id="KW-0472">Membrane</keyword>
<dbReference type="Gene3D" id="3.10.100.10">
    <property type="entry name" value="Mannose-Binding Protein A, subunit A"/>
    <property type="match status" value="1"/>
</dbReference>
<name>A0A3B4ELF3_PYGNA</name>
<protein>
    <recommendedName>
        <fullName evidence="2">C-type lectin domain-containing protein</fullName>
    </recommendedName>
</protein>
<keyword evidence="1" id="KW-1133">Transmembrane helix</keyword>
<dbReference type="AlphaFoldDB" id="A0A3B4ELF3"/>
<evidence type="ECO:0000259" key="2">
    <source>
        <dbReference type="PROSITE" id="PS50041"/>
    </source>
</evidence>
<proteinExistence type="predicted"/>
<dbReference type="PANTHER" id="PTHR45784">
    <property type="entry name" value="C-TYPE LECTIN DOMAIN FAMILY 20 MEMBER A-RELATED"/>
    <property type="match status" value="1"/>
</dbReference>
<feature type="transmembrane region" description="Helical" evidence="1">
    <location>
        <begin position="111"/>
        <end position="135"/>
    </location>
</feature>
<accession>A0A3B4ELF3</accession>
<dbReference type="OMA" id="YHFFNET"/>
<evidence type="ECO:0000313" key="4">
    <source>
        <dbReference type="Proteomes" id="UP001501920"/>
    </source>
</evidence>